<sequence>MYRRSDDPSRRKNDDKGVSRQRYLDYLNDSIVGTHCDSLTKLLASVRGLGRQSDKCVPIGTTFEGPNTGTSSGYRKYCPSCPEAPSAPESTYRPKRDSGPL</sequence>
<evidence type="ECO:0000313" key="3">
    <source>
        <dbReference type="Proteomes" id="UP000178912"/>
    </source>
</evidence>
<name>A0A1E1K3K9_9HELO</name>
<reference evidence="3" key="1">
    <citation type="submission" date="2016-03" db="EMBL/GenBank/DDBJ databases">
        <authorList>
            <person name="Guldener U."/>
        </authorList>
    </citation>
    <scope>NUCLEOTIDE SEQUENCE [LARGE SCALE GENOMIC DNA]</scope>
    <source>
        <strain evidence="3">04CH-RAC-A.6.1</strain>
    </source>
</reference>
<feature type="region of interest" description="Disordered" evidence="1">
    <location>
        <begin position="82"/>
        <end position="101"/>
    </location>
</feature>
<evidence type="ECO:0000313" key="2">
    <source>
        <dbReference type="EMBL" id="CZS92688.1"/>
    </source>
</evidence>
<feature type="compositionally biased region" description="Basic and acidic residues" evidence="1">
    <location>
        <begin position="1"/>
        <end position="18"/>
    </location>
</feature>
<evidence type="ECO:0000256" key="1">
    <source>
        <dbReference type="SAM" id="MobiDB-lite"/>
    </source>
</evidence>
<dbReference type="AlphaFoldDB" id="A0A1E1K3K9"/>
<keyword evidence="3" id="KW-1185">Reference proteome</keyword>
<protein>
    <submittedName>
        <fullName evidence="2">Uncharacterized protein</fullName>
    </submittedName>
</protein>
<accession>A0A1E1K3K9</accession>
<feature type="compositionally biased region" description="Basic and acidic residues" evidence="1">
    <location>
        <begin position="92"/>
        <end position="101"/>
    </location>
</feature>
<dbReference type="EMBL" id="FJUX01000013">
    <property type="protein sequence ID" value="CZS92688.1"/>
    <property type="molecule type" value="Genomic_DNA"/>
</dbReference>
<feature type="region of interest" description="Disordered" evidence="1">
    <location>
        <begin position="1"/>
        <end position="20"/>
    </location>
</feature>
<gene>
    <name evidence="2" type="ORF">RAG0_03221</name>
</gene>
<organism evidence="2 3">
    <name type="scientific">Rhynchosporium agropyri</name>
    <dbReference type="NCBI Taxonomy" id="914238"/>
    <lineage>
        <taxon>Eukaryota</taxon>
        <taxon>Fungi</taxon>
        <taxon>Dikarya</taxon>
        <taxon>Ascomycota</taxon>
        <taxon>Pezizomycotina</taxon>
        <taxon>Leotiomycetes</taxon>
        <taxon>Helotiales</taxon>
        <taxon>Ploettnerulaceae</taxon>
        <taxon>Rhynchosporium</taxon>
    </lineage>
</organism>
<proteinExistence type="predicted"/>
<dbReference type="Proteomes" id="UP000178912">
    <property type="component" value="Unassembled WGS sequence"/>
</dbReference>